<proteinExistence type="predicted"/>
<dbReference type="InterPro" id="IPR017942">
    <property type="entry name" value="Lipid-bd_serum_glycop_N"/>
</dbReference>
<dbReference type="Gene3D" id="3.15.10.10">
    <property type="entry name" value="Bactericidal permeability-increasing protein, domain 1"/>
    <property type="match status" value="1"/>
</dbReference>
<sequence length="120" mass="13520">MLAVLKYLNTIVVQYGSGPRLIEENRWNNLNLLLNLTSLSRQLGMADMQQKLNSIQVPDFSGKKRVSPIGKVQYNFIRVLKVGIPKSSVDLVPGTGVRMSIGDAFISLNGRWKVKYLRIM</sequence>
<dbReference type="InterPro" id="IPR017943">
    <property type="entry name" value="Bactericidal_perm-incr_a/b_dom"/>
</dbReference>
<dbReference type="STRING" id="303518.ENSPNYP00000005963"/>
<accession>A0A3B4F7R9</accession>
<dbReference type="Ensembl" id="ENSPNYT00000006114.1">
    <property type="protein sequence ID" value="ENSPNYP00000005963.1"/>
    <property type="gene ID" value="ENSPNYG00000004612.1"/>
</dbReference>
<dbReference type="GO" id="GO:0008289">
    <property type="term" value="F:lipid binding"/>
    <property type="evidence" value="ECO:0007669"/>
    <property type="project" value="InterPro"/>
</dbReference>
<reference evidence="2" key="1">
    <citation type="submission" date="2023-09" db="UniProtKB">
        <authorList>
            <consortium name="Ensembl"/>
        </authorList>
    </citation>
    <scope>IDENTIFICATION</scope>
</reference>
<dbReference type="GeneTree" id="ENSGT00940000175704"/>
<evidence type="ECO:0000313" key="2">
    <source>
        <dbReference type="Ensembl" id="ENSPNYP00000005963.1"/>
    </source>
</evidence>
<feature type="domain" description="Lipid-binding serum glycoprotein N-terminal" evidence="1">
    <location>
        <begin position="41"/>
        <end position="115"/>
    </location>
</feature>
<name>A0A3B4F7R9_9CICH</name>
<dbReference type="Pfam" id="PF01273">
    <property type="entry name" value="LBP_BPI_CETP"/>
    <property type="match status" value="1"/>
</dbReference>
<organism evidence="2">
    <name type="scientific">Pundamilia nyererei</name>
    <dbReference type="NCBI Taxonomy" id="303518"/>
    <lineage>
        <taxon>Eukaryota</taxon>
        <taxon>Metazoa</taxon>
        <taxon>Chordata</taxon>
        <taxon>Craniata</taxon>
        <taxon>Vertebrata</taxon>
        <taxon>Euteleostomi</taxon>
        <taxon>Actinopterygii</taxon>
        <taxon>Neopterygii</taxon>
        <taxon>Teleostei</taxon>
        <taxon>Neoteleostei</taxon>
        <taxon>Acanthomorphata</taxon>
        <taxon>Ovalentaria</taxon>
        <taxon>Cichlomorphae</taxon>
        <taxon>Cichliformes</taxon>
        <taxon>Cichlidae</taxon>
        <taxon>African cichlids</taxon>
        <taxon>Pseudocrenilabrinae</taxon>
        <taxon>Haplochromini</taxon>
        <taxon>Pundamilia</taxon>
    </lineage>
</organism>
<protein>
    <recommendedName>
        <fullName evidence="1">Lipid-binding serum glycoprotein N-terminal domain-containing protein</fullName>
    </recommendedName>
</protein>
<dbReference type="AlphaFoldDB" id="A0A3B4F7R9"/>
<dbReference type="SUPFAM" id="SSF55394">
    <property type="entry name" value="Bactericidal permeability-increasing protein, BPI"/>
    <property type="match status" value="1"/>
</dbReference>
<evidence type="ECO:0000259" key="1">
    <source>
        <dbReference type="Pfam" id="PF01273"/>
    </source>
</evidence>